<feature type="region of interest" description="Disordered" evidence="1">
    <location>
        <begin position="261"/>
        <end position="281"/>
    </location>
</feature>
<evidence type="ECO:0000256" key="2">
    <source>
        <dbReference type="SAM" id="SignalP"/>
    </source>
</evidence>
<feature type="signal peptide" evidence="2">
    <location>
        <begin position="1"/>
        <end position="18"/>
    </location>
</feature>
<feature type="chain" id="PRO_5012618918" evidence="2">
    <location>
        <begin position="19"/>
        <end position="443"/>
    </location>
</feature>
<feature type="compositionally biased region" description="Basic residues" evidence="1">
    <location>
        <begin position="432"/>
        <end position="443"/>
    </location>
</feature>
<evidence type="ECO:0000256" key="1">
    <source>
        <dbReference type="SAM" id="MobiDB-lite"/>
    </source>
</evidence>
<evidence type="ECO:0000313" key="4">
    <source>
        <dbReference type="Proteomes" id="UP000191518"/>
    </source>
</evidence>
<feature type="compositionally biased region" description="Polar residues" evidence="1">
    <location>
        <begin position="261"/>
        <end position="279"/>
    </location>
</feature>
<dbReference type="AlphaFoldDB" id="A0A1V6S0J5"/>
<keyword evidence="4" id="KW-1185">Reference proteome</keyword>
<accession>A0A1V6S0J5</accession>
<dbReference type="STRING" id="29845.A0A1V6S0J5"/>
<protein>
    <submittedName>
        <fullName evidence="3">Uncharacterized protein</fullName>
    </submittedName>
</protein>
<name>A0A1V6S0J5_9EURO</name>
<dbReference type="EMBL" id="MDYP01000013">
    <property type="protein sequence ID" value="OQE07551.1"/>
    <property type="molecule type" value="Genomic_DNA"/>
</dbReference>
<reference evidence="4" key="1">
    <citation type="journal article" date="2017" name="Nat. Microbiol.">
        <title>Global analysis of biosynthetic gene clusters reveals vast potential of secondary metabolite production in Penicillium species.</title>
        <authorList>
            <person name="Nielsen J.C."/>
            <person name="Grijseels S."/>
            <person name="Prigent S."/>
            <person name="Ji B."/>
            <person name="Dainat J."/>
            <person name="Nielsen K.F."/>
            <person name="Frisvad J.C."/>
            <person name="Workman M."/>
            <person name="Nielsen J."/>
        </authorList>
    </citation>
    <scope>NUCLEOTIDE SEQUENCE [LARGE SCALE GENOMIC DNA]</scope>
    <source>
        <strain evidence="4">IBT 29486</strain>
    </source>
</reference>
<organism evidence="3 4">
    <name type="scientific">Penicillium vulpinum</name>
    <dbReference type="NCBI Taxonomy" id="29845"/>
    <lineage>
        <taxon>Eukaryota</taxon>
        <taxon>Fungi</taxon>
        <taxon>Dikarya</taxon>
        <taxon>Ascomycota</taxon>
        <taxon>Pezizomycotina</taxon>
        <taxon>Eurotiomycetes</taxon>
        <taxon>Eurotiomycetidae</taxon>
        <taxon>Eurotiales</taxon>
        <taxon>Aspergillaceae</taxon>
        <taxon>Penicillium</taxon>
    </lineage>
</organism>
<feature type="region of interest" description="Disordered" evidence="1">
    <location>
        <begin position="395"/>
        <end position="443"/>
    </location>
</feature>
<feature type="compositionally biased region" description="Basic residues" evidence="1">
    <location>
        <begin position="331"/>
        <end position="345"/>
    </location>
</feature>
<feature type="compositionally biased region" description="Polar residues" evidence="1">
    <location>
        <begin position="418"/>
        <end position="427"/>
    </location>
</feature>
<comment type="caution">
    <text evidence="3">The sequence shown here is derived from an EMBL/GenBank/DDBJ whole genome shotgun (WGS) entry which is preliminary data.</text>
</comment>
<dbReference type="OrthoDB" id="4458647at2759"/>
<keyword evidence="2" id="KW-0732">Signal</keyword>
<proteinExistence type="predicted"/>
<evidence type="ECO:0000313" key="3">
    <source>
        <dbReference type="EMBL" id="OQE07551.1"/>
    </source>
</evidence>
<feature type="region of interest" description="Disordered" evidence="1">
    <location>
        <begin position="297"/>
        <end position="355"/>
    </location>
</feature>
<dbReference type="Proteomes" id="UP000191518">
    <property type="component" value="Unassembled WGS sequence"/>
</dbReference>
<sequence>MLIPFVGIFVGMTLWSQWFPIPGFTAPEQSFVRRLSGTFQLTMESWAFCDLVKAAASQREYPVWESHPHVGHGYANSTGFLVISLGTDVIVQPGLVDDMPPWFPTPFLVPIPVSLWSSDDGVTSSDPKEFIYILSPRSEPGQGFFLKLVLIGIWLFVQAPWVLIAYERQLYDGLETFAVWIPKFLEGQPQIVRVIFLTEDGSFPFDLEMDRLIAGPTETEEEILAWVLSADSCPESVSHVSVLSRLGGIWVHRITPGLGVEQSQDSESACNTTNPISTTDDARTNLVLQHPWGSMALYASGHDDSPAPAESPIGNGAEDERPDPTPTYFSKKNRPSQAKRCRAAKKAQQEKKELKHSNVLASYASSASLAMSSSSTLSPALAPVFISGRLAEQDDLQSGPFSSAPLFANVGIDPPTDCGTTSPDDNASSQPSRRRRRPRQRHA</sequence>
<gene>
    <name evidence="3" type="ORF">PENVUL_c013G03214</name>
</gene>